<evidence type="ECO:0000256" key="5">
    <source>
        <dbReference type="ARBA" id="ARBA00022989"/>
    </source>
</evidence>
<keyword evidence="10" id="KW-1185">Reference proteome</keyword>
<dbReference type="Gene3D" id="1.10.3720.10">
    <property type="entry name" value="MetI-like"/>
    <property type="match status" value="1"/>
</dbReference>
<keyword evidence="4 7" id="KW-0812">Transmembrane</keyword>
<reference evidence="9 10" key="1">
    <citation type="submission" date="2018-11" db="EMBL/GenBank/DDBJ databases">
        <title>Sequencing the genomes of 1000 actinobacteria strains.</title>
        <authorList>
            <person name="Klenk H.-P."/>
        </authorList>
    </citation>
    <scope>NUCLEOTIDE SEQUENCE [LARGE SCALE GENOMIC DNA]</scope>
    <source>
        <strain evidence="9 10">DSM 44254</strain>
    </source>
</reference>
<dbReference type="RefSeq" id="WP_246053183.1">
    <property type="nucleotide sequence ID" value="NZ_RJKE01000001.1"/>
</dbReference>
<evidence type="ECO:0000256" key="1">
    <source>
        <dbReference type="ARBA" id="ARBA00004651"/>
    </source>
</evidence>
<dbReference type="AlphaFoldDB" id="A0A3N1D824"/>
<feature type="transmembrane region" description="Helical" evidence="7">
    <location>
        <begin position="20"/>
        <end position="40"/>
    </location>
</feature>
<evidence type="ECO:0000259" key="8">
    <source>
        <dbReference type="Pfam" id="PF00528"/>
    </source>
</evidence>
<comment type="subcellular location">
    <subcellularLocation>
        <location evidence="1">Cell membrane</location>
        <topology evidence="1">Multi-pass membrane protein</topology>
    </subcellularLocation>
</comment>
<feature type="transmembrane region" description="Helical" evidence="7">
    <location>
        <begin position="230"/>
        <end position="251"/>
    </location>
</feature>
<dbReference type="InterPro" id="IPR035906">
    <property type="entry name" value="MetI-like_sf"/>
</dbReference>
<keyword evidence="5 7" id="KW-1133">Transmembrane helix</keyword>
<keyword evidence="2" id="KW-0813">Transport</keyword>
<feature type="transmembrane region" description="Helical" evidence="7">
    <location>
        <begin position="77"/>
        <end position="95"/>
    </location>
</feature>
<dbReference type="Proteomes" id="UP000272400">
    <property type="component" value="Unassembled WGS sequence"/>
</dbReference>
<evidence type="ECO:0000256" key="3">
    <source>
        <dbReference type="ARBA" id="ARBA00022475"/>
    </source>
</evidence>
<feature type="transmembrane region" description="Helical" evidence="7">
    <location>
        <begin position="107"/>
        <end position="125"/>
    </location>
</feature>
<dbReference type="PANTHER" id="PTHR30151:SF20">
    <property type="entry name" value="ABC TRANSPORTER PERMEASE PROTEIN HI_0355-RELATED"/>
    <property type="match status" value="1"/>
</dbReference>
<evidence type="ECO:0000313" key="10">
    <source>
        <dbReference type="Proteomes" id="UP000272400"/>
    </source>
</evidence>
<sequence>MKAAGVKAAGERRLTVPKWAAGVAGLVALVLAWQIASVAVPGEAVPAPWDTAKALADDGWEFYRPHLEGTGWEALRGFFWGNAIAFGLALLVILVPPTERVITQIGVASYCLPVIAVGPILTVVLEGDSPMVAMAALQVLFTTLIGVLAGLRAADQASLDLVKAYGGGRWKQLVKVRLIAALPSSFAALKIAAPSAVLGAIIGEFLGRVDQGLGLAMVVAQTQLATERTWGVAIVAGALAGFGYAVVALVARFAMPWERTS</sequence>
<proteinExistence type="predicted"/>
<dbReference type="InterPro" id="IPR000515">
    <property type="entry name" value="MetI-like"/>
</dbReference>
<evidence type="ECO:0000256" key="4">
    <source>
        <dbReference type="ARBA" id="ARBA00022692"/>
    </source>
</evidence>
<feature type="domain" description="ABC transmembrane type-1" evidence="8">
    <location>
        <begin position="89"/>
        <end position="251"/>
    </location>
</feature>
<evidence type="ECO:0000256" key="2">
    <source>
        <dbReference type="ARBA" id="ARBA00022448"/>
    </source>
</evidence>
<accession>A0A3N1D824</accession>
<dbReference type="CDD" id="cd06261">
    <property type="entry name" value="TM_PBP2"/>
    <property type="match status" value="1"/>
</dbReference>
<dbReference type="PANTHER" id="PTHR30151">
    <property type="entry name" value="ALKANE SULFONATE ABC TRANSPORTER-RELATED, MEMBRANE SUBUNIT"/>
    <property type="match status" value="1"/>
</dbReference>
<dbReference type="EMBL" id="RJKE01000001">
    <property type="protein sequence ID" value="ROO89680.1"/>
    <property type="molecule type" value="Genomic_DNA"/>
</dbReference>
<gene>
    <name evidence="9" type="ORF">EDD29_7385</name>
</gene>
<dbReference type="Pfam" id="PF00528">
    <property type="entry name" value="BPD_transp_1"/>
    <property type="match status" value="1"/>
</dbReference>
<evidence type="ECO:0000256" key="6">
    <source>
        <dbReference type="ARBA" id="ARBA00023136"/>
    </source>
</evidence>
<dbReference type="GO" id="GO:0055085">
    <property type="term" value="P:transmembrane transport"/>
    <property type="evidence" value="ECO:0007669"/>
    <property type="project" value="InterPro"/>
</dbReference>
<keyword evidence="3" id="KW-1003">Cell membrane</keyword>
<keyword evidence="6 7" id="KW-0472">Membrane</keyword>
<dbReference type="SUPFAM" id="SSF161098">
    <property type="entry name" value="MetI-like"/>
    <property type="match status" value="1"/>
</dbReference>
<name>A0A3N1D824_9ACTN</name>
<feature type="transmembrane region" description="Helical" evidence="7">
    <location>
        <begin position="178"/>
        <end position="202"/>
    </location>
</feature>
<comment type="caution">
    <text evidence="9">The sequence shown here is derived from an EMBL/GenBank/DDBJ whole genome shotgun (WGS) entry which is preliminary data.</text>
</comment>
<organism evidence="9 10">
    <name type="scientific">Actinocorallia herbida</name>
    <dbReference type="NCBI Taxonomy" id="58109"/>
    <lineage>
        <taxon>Bacteria</taxon>
        <taxon>Bacillati</taxon>
        <taxon>Actinomycetota</taxon>
        <taxon>Actinomycetes</taxon>
        <taxon>Streptosporangiales</taxon>
        <taxon>Thermomonosporaceae</taxon>
        <taxon>Actinocorallia</taxon>
    </lineage>
</organism>
<protein>
    <submittedName>
        <fullName evidence="9">ABC-type nitrate/sulfonate/bicarbonate transport system permease component</fullName>
    </submittedName>
</protein>
<evidence type="ECO:0000313" key="9">
    <source>
        <dbReference type="EMBL" id="ROO89680.1"/>
    </source>
</evidence>
<dbReference type="GO" id="GO:0005886">
    <property type="term" value="C:plasma membrane"/>
    <property type="evidence" value="ECO:0007669"/>
    <property type="project" value="UniProtKB-SubCell"/>
</dbReference>
<feature type="transmembrane region" description="Helical" evidence="7">
    <location>
        <begin position="131"/>
        <end position="151"/>
    </location>
</feature>
<evidence type="ECO:0000256" key="7">
    <source>
        <dbReference type="SAM" id="Phobius"/>
    </source>
</evidence>